<dbReference type="Proteomes" id="UP000008718">
    <property type="component" value="Chromosome"/>
</dbReference>
<organism evidence="1 2">
    <name type="scientific">Paludibacter propionicigenes (strain DSM 17365 / JCM 13257 / WB4)</name>
    <dbReference type="NCBI Taxonomy" id="694427"/>
    <lineage>
        <taxon>Bacteria</taxon>
        <taxon>Pseudomonadati</taxon>
        <taxon>Bacteroidota</taxon>
        <taxon>Bacteroidia</taxon>
        <taxon>Bacteroidales</taxon>
        <taxon>Paludibacteraceae</taxon>
        <taxon>Paludibacter</taxon>
    </lineage>
</organism>
<sequence>MTNELFAEPVFVDQEISTFSCYAKTGIGYAFWMRIDFRKPRELSWHRSDRGQSVTVWFTGDYDISKATGIEEGDYVRLNIEVKVGSNNVKAGQYFIYKKDAGKTAHYEASGSVRDAAVTYKGIKP</sequence>
<reference evidence="1 2" key="2">
    <citation type="journal article" date="2011" name="Stand. Genomic Sci.">
        <title>Complete genome sequence of Paludibacter propionicigenes type strain (WB4).</title>
        <authorList>
            <person name="Gronow S."/>
            <person name="Munk C."/>
            <person name="Lapidus A."/>
            <person name="Nolan M."/>
            <person name="Lucas S."/>
            <person name="Hammon N."/>
            <person name="Deshpande S."/>
            <person name="Cheng J.F."/>
            <person name="Tapia R."/>
            <person name="Han C."/>
            <person name="Goodwin L."/>
            <person name="Pitluck S."/>
            <person name="Liolios K."/>
            <person name="Ivanova N."/>
            <person name="Mavromatis K."/>
            <person name="Mikhailova N."/>
            <person name="Pati A."/>
            <person name="Chen A."/>
            <person name="Palaniappan K."/>
            <person name="Land M."/>
            <person name="Hauser L."/>
            <person name="Chang Y.J."/>
            <person name="Jeffries C.D."/>
            <person name="Brambilla E."/>
            <person name="Rohde M."/>
            <person name="Goker M."/>
            <person name="Detter J.C."/>
            <person name="Woyke T."/>
            <person name="Bristow J."/>
            <person name="Eisen J.A."/>
            <person name="Markowitz V."/>
            <person name="Hugenholtz P."/>
            <person name="Kyrpides N.C."/>
            <person name="Klenk H.P."/>
        </authorList>
    </citation>
    <scope>NUCLEOTIDE SEQUENCE [LARGE SCALE GENOMIC DNA]</scope>
    <source>
        <strain evidence="2">DSM 17365 / JCM 13257 / WB4</strain>
    </source>
</reference>
<protein>
    <submittedName>
        <fullName evidence="1">Uncharacterized protein</fullName>
    </submittedName>
</protein>
<accession>E4T859</accession>
<dbReference type="AlphaFoldDB" id="E4T859"/>
<name>E4T859_PALPW</name>
<dbReference type="RefSeq" id="WP_013446272.1">
    <property type="nucleotide sequence ID" value="NC_014734.1"/>
</dbReference>
<proteinExistence type="predicted"/>
<evidence type="ECO:0000313" key="2">
    <source>
        <dbReference type="Proteomes" id="UP000008718"/>
    </source>
</evidence>
<dbReference type="HOGENOM" id="CLU_1990470_0_0_10"/>
<gene>
    <name evidence="1" type="ordered locus">Palpr_2774</name>
</gene>
<dbReference type="EMBL" id="CP002345">
    <property type="protein sequence ID" value="ADQ80903.1"/>
    <property type="molecule type" value="Genomic_DNA"/>
</dbReference>
<reference key="1">
    <citation type="submission" date="2010-11" db="EMBL/GenBank/DDBJ databases">
        <title>The complete genome of Paludibacter propionicigenes DSM 17365.</title>
        <authorList>
            <consortium name="US DOE Joint Genome Institute (JGI-PGF)"/>
            <person name="Lucas S."/>
            <person name="Copeland A."/>
            <person name="Lapidus A."/>
            <person name="Bruce D."/>
            <person name="Goodwin L."/>
            <person name="Pitluck S."/>
            <person name="Kyrpides N."/>
            <person name="Mavromatis K."/>
            <person name="Ivanova N."/>
            <person name="Munk A.C."/>
            <person name="Brettin T."/>
            <person name="Detter J.C."/>
            <person name="Han C."/>
            <person name="Tapia R."/>
            <person name="Land M."/>
            <person name="Hauser L."/>
            <person name="Markowitz V."/>
            <person name="Cheng J.-F."/>
            <person name="Hugenholtz P."/>
            <person name="Woyke T."/>
            <person name="Wu D."/>
            <person name="Gronow S."/>
            <person name="Wellnitz S."/>
            <person name="Brambilla E."/>
            <person name="Klenk H.-P."/>
            <person name="Eisen J.A."/>
        </authorList>
    </citation>
    <scope>NUCLEOTIDE SEQUENCE</scope>
    <source>
        <strain>WB4</strain>
    </source>
</reference>
<dbReference type="STRING" id="694427.Palpr_2774"/>
<evidence type="ECO:0000313" key="1">
    <source>
        <dbReference type="EMBL" id="ADQ80903.1"/>
    </source>
</evidence>
<dbReference type="KEGG" id="ppn:Palpr_2774"/>
<keyword evidence="2" id="KW-1185">Reference proteome</keyword>